<evidence type="ECO:0000256" key="11">
    <source>
        <dbReference type="HAMAP-Rule" id="MF_01393"/>
    </source>
</evidence>
<dbReference type="PROSITE" id="PS00449">
    <property type="entry name" value="ATPASE_A"/>
    <property type="match status" value="1"/>
</dbReference>
<comment type="subcellular location">
    <subcellularLocation>
        <location evidence="11">Cell membrane</location>
        <topology evidence="11">Multi-pass membrane protein</topology>
    </subcellularLocation>
    <subcellularLocation>
        <location evidence="1">Membrane</location>
        <topology evidence="1">Multi-pass membrane protein</topology>
    </subcellularLocation>
</comment>
<dbReference type="GO" id="GO:0045259">
    <property type="term" value="C:proton-transporting ATP synthase complex"/>
    <property type="evidence" value="ECO:0007669"/>
    <property type="project" value="UniProtKB-KW"/>
</dbReference>
<dbReference type="PANTHER" id="PTHR42823:SF3">
    <property type="entry name" value="ATP SYNTHASE SUBUNIT A, CHLOROPLASTIC"/>
    <property type="match status" value="1"/>
</dbReference>
<evidence type="ECO:0000256" key="4">
    <source>
        <dbReference type="ARBA" id="ARBA00022547"/>
    </source>
</evidence>
<dbReference type="InterPro" id="IPR000568">
    <property type="entry name" value="ATP_synth_F0_asu"/>
</dbReference>
<accession>A0A1V4IU48</accession>
<dbReference type="GO" id="GO:0005886">
    <property type="term" value="C:plasma membrane"/>
    <property type="evidence" value="ECO:0007669"/>
    <property type="project" value="UniProtKB-SubCell"/>
</dbReference>
<protein>
    <recommendedName>
        <fullName evidence="11">ATP synthase subunit a</fullName>
    </recommendedName>
    <alternativeName>
        <fullName evidence="11">ATP synthase F0 sector subunit a</fullName>
    </alternativeName>
    <alternativeName>
        <fullName evidence="11">F-ATPase subunit 6</fullName>
    </alternativeName>
</protein>
<gene>
    <name evidence="11 12" type="primary">atpB</name>
    <name evidence="12" type="ORF">CLORY_12050</name>
</gene>
<keyword evidence="3 11" id="KW-0813">Transport</keyword>
<dbReference type="Gene3D" id="1.20.120.220">
    <property type="entry name" value="ATP synthase, F0 complex, subunit A"/>
    <property type="match status" value="1"/>
</dbReference>
<dbReference type="STRING" id="1450648.CLORY_12050"/>
<organism evidence="12 13">
    <name type="scientific">Clostridium oryzae</name>
    <dbReference type="NCBI Taxonomy" id="1450648"/>
    <lineage>
        <taxon>Bacteria</taxon>
        <taxon>Bacillati</taxon>
        <taxon>Bacillota</taxon>
        <taxon>Clostridia</taxon>
        <taxon>Eubacteriales</taxon>
        <taxon>Clostridiaceae</taxon>
        <taxon>Clostridium</taxon>
    </lineage>
</organism>
<comment type="function">
    <text evidence="11">Key component of the proton channel; it plays a direct role in the translocation of protons across the membrane.</text>
</comment>
<dbReference type="Pfam" id="PF00119">
    <property type="entry name" value="ATP-synt_A"/>
    <property type="match status" value="1"/>
</dbReference>
<feature type="transmembrane region" description="Helical" evidence="11">
    <location>
        <begin position="197"/>
        <end position="219"/>
    </location>
</feature>
<keyword evidence="5 11" id="KW-0812">Transmembrane</keyword>
<keyword evidence="13" id="KW-1185">Reference proteome</keyword>
<dbReference type="SUPFAM" id="SSF81336">
    <property type="entry name" value="F1F0 ATP synthase subunit A"/>
    <property type="match status" value="1"/>
</dbReference>
<dbReference type="Proteomes" id="UP000190080">
    <property type="component" value="Unassembled WGS sequence"/>
</dbReference>
<evidence type="ECO:0000256" key="5">
    <source>
        <dbReference type="ARBA" id="ARBA00022692"/>
    </source>
</evidence>
<evidence type="ECO:0000256" key="2">
    <source>
        <dbReference type="ARBA" id="ARBA00006810"/>
    </source>
</evidence>
<dbReference type="EMBL" id="MZGV01000009">
    <property type="protein sequence ID" value="OPJ63423.1"/>
    <property type="molecule type" value="Genomic_DNA"/>
</dbReference>
<keyword evidence="7 11" id="KW-1133">Transmembrane helix</keyword>
<feature type="transmembrane region" description="Helical" evidence="11">
    <location>
        <begin position="105"/>
        <end position="125"/>
    </location>
</feature>
<evidence type="ECO:0000256" key="1">
    <source>
        <dbReference type="ARBA" id="ARBA00004141"/>
    </source>
</evidence>
<dbReference type="AlphaFoldDB" id="A0A1V4IU48"/>
<dbReference type="GO" id="GO:0046933">
    <property type="term" value="F:proton-transporting ATP synthase activity, rotational mechanism"/>
    <property type="evidence" value="ECO:0007669"/>
    <property type="project" value="UniProtKB-UniRule"/>
</dbReference>
<feature type="transmembrane region" description="Helical" evidence="11">
    <location>
        <begin position="152"/>
        <end position="177"/>
    </location>
</feature>
<dbReference type="HAMAP" id="MF_01393">
    <property type="entry name" value="ATP_synth_a_bact"/>
    <property type="match status" value="1"/>
</dbReference>
<evidence type="ECO:0000256" key="8">
    <source>
        <dbReference type="ARBA" id="ARBA00023065"/>
    </source>
</evidence>
<dbReference type="CDD" id="cd00310">
    <property type="entry name" value="ATP-synt_Fo_a_6"/>
    <property type="match status" value="1"/>
</dbReference>
<proteinExistence type="inferred from homology"/>
<dbReference type="PRINTS" id="PR00123">
    <property type="entry name" value="ATPASEA"/>
</dbReference>
<keyword evidence="4 11" id="KW-0138">CF(0)</keyword>
<keyword evidence="6 11" id="KW-0375">Hydrogen ion transport</keyword>
<evidence type="ECO:0000313" key="13">
    <source>
        <dbReference type="Proteomes" id="UP000190080"/>
    </source>
</evidence>
<evidence type="ECO:0000256" key="10">
    <source>
        <dbReference type="ARBA" id="ARBA00023310"/>
    </source>
</evidence>
<keyword evidence="11" id="KW-1003">Cell membrane</keyword>
<sequence>MEFSGELSIKLFGINFVFTSAIIVQWIIILILTIISIWLTRNLKQRPDKKQSVLEIVYETIDNLVKENMGAEFRNFVPFIGTMAIFILFMNSLGLFNIPDPTEEYSVALGMAAISFITVQVYAIYKIGISGYIKSLFHPFVFMLPMNIMEKIVLLVSLSLRLFANIAAGAVIMGMIYNGLKGITPFLQLAIPVPFHFYFDVFESVVQTIIFIMLTMVNIKLACEE</sequence>
<dbReference type="OrthoDB" id="9789241at2"/>
<dbReference type="InterPro" id="IPR035908">
    <property type="entry name" value="F0_ATP_A_sf"/>
</dbReference>
<comment type="similarity">
    <text evidence="2 11">Belongs to the ATPase A chain family.</text>
</comment>
<name>A0A1V4IU48_9CLOT</name>
<evidence type="ECO:0000256" key="9">
    <source>
        <dbReference type="ARBA" id="ARBA00023136"/>
    </source>
</evidence>
<evidence type="ECO:0000313" key="12">
    <source>
        <dbReference type="EMBL" id="OPJ63423.1"/>
    </source>
</evidence>
<keyword evidence="9 11" id="KW-0472">Membrane</keyword>
<dbReference type="GO" id="GO:0042777">
    <property type="term" value="P:proton motive force-driven plasma membrane ATP synthesis"/>
    <property type="evidence" value="ECO:0007669"/>
    <property type="project" value="TreeGrafter"/>
</dbReference>
<evidence type="ECO:0000256" key="3">
    <source>
        <dbReference type="ARBA" id="ARBA00022448"/>
    </source>
</evidence>
<dbReference type="NCBIfam" id="NF004484">
    <property type="entry name" value="PRK05815.3-2"/>
    <property type="match status" value="1"/>
</dbReference>
<comment type="caution">
    <text evidence="12">The sequence shown here is derived from an EMBL/GenBank/DDBJ whole genome shotgun (WGS) entry which is preliminary data.</text>
</comment>
<feature type="transmembrane region" description="Helical" evidence="11">
    <location>
        <begin position="12"/>
        <end position="40"/>
    </location>
</feature>
<dbReference type="InterPro" id="IPR023011">
    <property type="entry name" value="ATP_synth_F0_asu_AS"/>
</dbReference>
<feature type="transmembrane region" description="Helical" evidence="11">
    <location>
        <begin position="76"/>
        <end position="99"/>
    </location>
</feature>
<dbReference type="RefSeq" id="WP_079422625.1">
    <property type="nucleotide sequence ID" value="NZ_MZGV01000009.1"/>
</dbReference>
<reference evidence="12 13" key="1">
    <citation type="submission" date="2017-03" db="EMBL/GenBank/DDBJ databases">
        <title>Genome sequence of Clostridium oryzae DSM 28571.</title>
        <authorList>
            <person name="Poehlein A."/>
            <person name="Daniel R."/>
        </authorList>
    </citation>
    <scope>NUCLEOTIDE SEQUENCE [LARGE SCALE GENOMIC DNA]</scope>
    <source>
        <strain evidence="12 13">DSM 28571</strain>
    </source>
</reference>
<evidence type="ECO:0000256" key="7">
    <source>
        <dbReference type="ARBA" id="ARBA00022989"/>
    </source>
</evidence>
<keyword evidence="10 11" id="KW-0066">ATP synthesis</keyword>
<dbReference type="PANTHER" id="PTHR42823">
    <property type="entry name" value="ATP SYNTHASE SUBUNIT A, CHLOROPLASTIC"/>
    <property type="match status" value="1"/>
</dbReference>
<keyword evidence="8 11" id="KW-0406">Ion transport</keyword>
<evidence type="ECO:0000256" key="6">
    <source>
        <dbReference type="ARBA" id="ARBA00022781"/>
    </source>
</evidence>
<dbReference type="InterPro" id="IPR045082">
    <property type="entry name" value="ATP_syn_F0_a_bact/chloroplast"/>
</dbReference>